<dbReference type="InterPro" id="IPR006016">
    <property type="entry name" value="UspA"/>
</dbReference>
<dbReference type="Proteomes" id="UP000464214">
    <property type="component" value="Chromosome"/>
</dbReference>
<feature type="domain" description="UspA" evidence="1">
    <location>
        <begin position="5"/>
        <end position="104"/>
    </location>
</feature>
<dbReference type="AlphaFoldDB" id="A0A6P1P4D1"/>
<dbReference type="CDD" id="cd00293">
    <property type="entry name" value="USP-like"/>
    <property type="match status" value="1"/>
</dbReference>
<keyword evidence="3" id="KW-1185">Reference proteome</keyword>
<dbReference type="RefSeq" id="WP_160694302.1">
    <property type="nucleotide sequence ID" value="NZ_CP047897.1"/>
</dbReference>
<accession>A0A6P1P4D1</accession>
<protein>
    <submittedName>
        <fullName evidence="2">Universal stress protein</fullName>
    </submittedName>
</protein>
<reference evidence="2 3" key="1">
    <citation type="submission" date="2020-01" db="EMBL/GenBank/DDBJ databases">
        <authorList>
            <person name="Kim M."/>
        </authorList>
    </citation>
    <scope>NUCLEOTIDE SEQUENCE [LARGE SCALE GENOMIC DNA]</scope>
    <source>
        <strain evidence="2 3">BT10</strain>
    </source>
</reference>
<dbReference type="Gene3D" id="3.40.50.12370">
    <property type="match status" value="1"/>
</dbReference>
<dbReference type="Pfam" id="PF00582">
    <property type="entry name" value="Usp"/>
    <property type="match status" value="1"/>
</dbReference>
<gene>
    <name evidence="2" type="ORF">GU926_17835</name>
</gene>
<evidence type="ECO:0000259" key="1">
    <source>
        <dbReference type="Pfam" id="PF00582"/>
    </source>
</evidence>
<evidence type="ECO:0000313" key="3">
    <source>
        <dbReference type="Proteomes" id="UP000464214"/>
    </source>
</evidence>
<name>A0A6P1P4D1_9BACT</name>
<dbReference type="EMBL" id="CP047897">
    <property type="protein sequence ID" value="QHL89188.1"/>
    <property type="molecule type" value="Genomic_DNA"/>
</dbReference>
<dbReference type="SUPFAM" id="SSF52402">
    <property type="entry name" value="Adenine nucleotide alpha hydrolases-like"/>
    <property type="match status" value="2"/>
</dbReference>
<organism evidence="2 3">
    <name type="scientific">Nibribacter ruber</name>
    <dbReference type="NCBI Taxonomy" id="2698458"/>
    <lineage>
        <taxon>Bacteria</taxon>
        <taxon>Pseudomonadati</taxon>
        <taxon>Bacteroidota</taxon>
        <taxon>Cytophagia</taxon>
        <taxon>Cytophagales</taxon>
        <taxon>Hymenobacteraceae</taxon>
        <taxon>Nibribacter</taxon>
    </lineage>
</organism>
<evidence type="ECO:0000313" key="2">
    <source>
        <dbReference type="EMBL" id="QHL89188.1"/>
    </source>
</evidence>
<dbReference type="KEGG" id="nib:GU926_17835"/>
<proteinExistence type="predicted"/>
<sequence>MSTPRILLPFNFTDACVTALRYAYQFAAHLNADITLLHCTGDLQLTPTFESRLLLRLRSFSQRHASAFSKGLGTEPFIDCVIKSGHLREQLAQAVEEFQIDMLVSPAGYLLAGLAQEEVVALPDLVARPILLIPPKAQFTPLREIVFTLDVTDTDPLVLERVQKLSRTFNAHLTLLHLHSQLDGVSFCQVQKAATALQSQLEYSNKAIICQEEDDLVEGLNSLAGSMTPDLFVLATQDTHLLQEYFSGEFKKTNPCHLHTPLLNLYQARRTACSASCRHCNQTVSNAEATEQNAVIS</sequence>